<dbReference type="KEGG" id="sniv:SFSGTM_01340"/>
<dbReference type="EMBL" id="AP021881">
    <property type="protein sequence ID" value="BBO99425.1"/>
    <property type="molecule type" value="Genomic_DNA"/>
</dbReference>
<name>A0A809RCP7_9PROT</name>
<evidence type="ECO:0000256" key="1">
    <source>
        <dbReference type="SAM" id="MobiDB-lite"/>
    </source>
</evidence>
<keyword evidence="5" id="KW-1185">Reference proteome</keyword>
<protein>
    <recommendedName>
        <fullName evidence="3">DUF4124 domain-containing protein</fullName>
    </recommendedName>
</protein>
<sequence>MHKTHLKLLLPLLLTSLSAHAEIYKIVAPNGEVTYTDKAVKGSKRLDLGPMPSSTPVLTNKSTHSTSSRNTSTPSDFPRIDSNTQNQRDSVRRRVLTEELNTEEQALEDAVNAKKDGETLRAGEKASSPGYLTRIDKLDHAIKLHQDNIHALRKELSTVK</sequence>
<evidence type="ECO:0000259" key="3">
    <source>
        <dbReference type="Pfam" id="PF13511"/>
    </source>
</evidence>
<proteinExistence type="predicted"/>
<organism evidence="4 5">
    <name type="scientific">Sulfuriferula nivalis</name>
    <dbReference type="NCBI Taxonomy" id="2675298"/>
    <lineage>
        <taxon>Bacteria</taxon>
        <taxon>Pseudomonadati</taxon>
        <taxon>Pseudomonadota</taxon>
        <taxon>Betaproteobacteria</taxon>
        <taxon>Nitrosomonadales</taxon>
        <taxon>Sulfuricellaceae</taxon>
        <taxon>Sulfuriferula</taxon>
    </lineage>
</organism>
<feature type="domain" description="DUF4124" evidence="3">
    <location>
        <begin position="12"/>
        <end position="55"/>
    </location>
</feature>
<dbReference type="InterPro" id="IPR025392">
    <property type="entry name" value="DUF4124"/>
</dbReference>
<feature type="chain" id="PRO_5032839531" description="DUF4124 domain-containing protein" evidence="2">
    <location>
        <begin position="22"/>
        <end position="160"/>
    </location>
</feature>
<keyword evidence="2" id="KW-0732">Signal</keyword>
<gene>
    <name evidence="4" type="ORF">SFSGTM_01340</name>
</gene>
<dbReference type="AlphaFoldDB" id="A0A809RCP7"/>
<accession>A0A809RCP7</accession>
<feature type="region of interest" description="Disordered" evidence="1">
    <location>
        <begin position="43"/>
        <end position="103"/>
    </location>
</feature>
<dbReference type="Pfam" id="PF13511">
    <property type="entry name" value="DUF4124"/>
    <property type="match status" value="1"/>
</dbReference>
<feature type="signal peptide" evidence="2">
    <location>
        <begin position="1"/>
        <end position="21"/>
    </location>
</feature>
<evidence type="ECO:0000313" key="5">
    <source>
        <dbReference type="Proteomes" id="UP000463939"/>
    </source>
</evidence>
<dbReference type="RefSeq" id="WP_162083480.1">
    <property type="nucleotide sequence ID" value="NZ_AP021881.1"/>
</dbReference>
<dbReference type="Proteomes" id="UP000463939">
    <property type="component" value="Chromosome"/>
</dbReference>
<evidence type="ECO:0000313" key="4">
    <source>
        <dbReference type="EMBL" id="BBO99425.1"/>
    </source>
</evidence>
<feature type="compositionally biased region" description="Low complexity" evidence="1">
    <location>
        <begin position="59"/>
        <end position="75"/>
    </location>
</feature>
<evidence type="ECO:0000256" key="2">
    <source>
        <dbReference type="SAM" id="SignalP"/>
    </source>
</evidence>
<reference evidence="5" key="1">
    <citation type="submission" date="2019-11" db="EMBL/GenBank/DDBJ databases">
        <title>Isolation and characterization of a novel species in the genus Sulfuriferula.</title>
        <authorList>
            <person name="Mochizuki J."/>
            <person name="Kojima H."/>
            <person name="Fukui M."/>
        </authorList>
    </citation>
    <scope>NUCLEOTIDE SEQUENCE [LARGE SCALE GENOMIC DNA]</scope>
    <source>
        <strain evidence="5">SGTM</strain>
    </source>
</reference>